<gene>
    <name evidence="4" type="ordered locus">Sfum_4033</name>
</gene>
<sequence>MEVDERKENGITILVLKGRLDSNTSDQFGEKLYSLIQAGENKLVLDLGGVDYISSAGLRVIIKSVKDLKRIDGQLCLCSMKDYIREIFDLSGIATILPIHPTLEESLHAL</sequence>
<dbReference type="STRING" id="335543.Sfum_4033"/>
<dbReference type="AlphaFoldDB" id="A0LQJ7"/>
<comment type="similarity">
    <text evidence="1 2">Belongs to the anti-sigma-factor antagonist family.</text>
</comment>
<dbReference type="OrthoDB" id="280847at2"/>
<dbReference type="InterPro" id="IPR002645">
    <property type="entry name" value="STAS_dom"/>
</dbReference>
<evidence type="ECO:0000313" key="4">
    <source>
        <dbReference type="EMBL" id="ABK19699.1"/>
    </source>
</evidence>
<dbReference type="InParanoid" id="A0LQJ7"/>
<dbReference type="InterPro" id="IPR003658">
    <property type="entry name" value="Anti-sigma_ant"/>
</dbReference>
<evidence type="ECO:0000256" key="2">
    <source>
        <dbReference type="RuleBase" id="RU003749"/>
    </source>
</evidence>
<dbReference type="RefSeq" id="WP_011700812.1">
    <property type="nucleotide sequence ID" value="NC_008554.1"/>
</dbReference>
<protein>
    <recommendedName>
        <fullName evidence="2">Anti-sigma factor antagonist</fullName>
    </recommendedName>
</protein>
<dbReference type="Gene3D" id="3.30.750.24">
    <property type="entry name" value="STAS domain"/>
    <property type="match status" value="1"/>
</dbReference>
<dbReference type="EMBL" id="CP000478">
    <property type="protein sequence ID" value="ABK19699.1"/>
    <property type="molecule type" value="Genomic_DNA"/>
</dbReference>
<dbReference type="KEGG" id="sfu:Sfum_4033"/>
<dbReference type="PANTHER" id="PTHR33495">
    <property type="entry name" value="ANTI-SIGMA FACTOR ANTAGONIST TM_1081-RELATED-RELATED"/>
    <property type="match status" value="1"/>
</dbReference>
<dbReference type="eggNOG" id="COG1366">
    <property type="taxonomic scope" value="Bacteria"/>
</dbReference>
<dbReference type="Proteomes" id="UP000001784">
    <property type="component" value="Chromosome"/>
</dbReference>
<proteinExistence type="inferred from homology"/>
<keyword evidence="5" id="KW-1185">Reference proteome</keyword>
<dbReference type="NCBIfam" id="TIGR00377">
    <property type="entry name" value="ant_ant_sig"/>
    <property type="match status" value="1"/>
</dbReference>
<feature type="domain" description="STAS" evidence="3">
    <location>
        <begin position="1"/>
        <end position="110"/>
    </location>
</feature>
<dbReference type="CDD" id="cd07043">
    <property type="entry name" value="STAS_anti-anti-sigma_factors"/>
    <property type="match status" value="1"/>
</dbReference>
<dbReference type="Pfam" id="PF01740">
    <property type="entry name" value="STAS"/>
    <property type="match status" value="1"/>
</dbReference>
<dbReference type="HOGENOM" id="CLU_115403_9_2_7"/>
<organism evidence="4 5">
    <name type="scientific">Syntrophobacter fumaroxidans (strain DSM 10017 / MPOB)</name>
    <dbReference type="NCBI Taxonomy" id="335543"/>
    <lineage>
        <taxon>Bacteria</taxon>
        <taxon>Pseudomonadati</taxon>
        <taxon>Thermodesulfobacteriota</taxon>
        <taxon>Syntrophobacteria</taxon>
        <taxon>Syntrophobacterales</taxon>
        <taxon>Syntrophobacteraceae</taxon>
        <taxon>Syntrophobacter</taxon>
    </lineage>
</organism>
<dbReference type="SUPFAM" id="SSF52091">
    <property type="entry name" value="SpoIIaa-like"/>
    <property type="match status" value="1"/>
</dbReference>
<dbReference type="PROSITE" id="PS50801">
    <property type="entry name" value="STAS"/>
    <property type="match status" value="1"/>
</dbReference>
<name>A0LQJ7_SYNFM</name>
<reference evidence="4 5" key="1">
    <citation type="submission" date="2006-10" db="EMBL/GenBank/DDBJ databases">
        <title>Complete sequence of Syntrophobacter fumaroxidans MPOB.</title>
        <authorList>
            <consortium name="US DOE Joint Genome Institute"/>
            <person name="Copeland A."/>
            <person name="Lucas S."/>
            <person name="Lapidus A."/>
            <person name="Barry K."/>
            <person name="Detter J.C."/>
            <person name="Glavina del Rio T."/>
            <person name="Hammon N."/>
            <person name="Israni S."/>
            <person name="Pitluck S."/>
            <person name="Goltsman E.G."/>
            <person name="Martinez M."/>
            <person name="Schmutz J."/>
            <person name="Larimer F."/>
            <person name="Land M."/>
            <person name="Hauser L."/>
            <person name="Kyrpides N."/>
            <person name="Kim E."/>
            <person name="Boone D.R."/>
            <person name="Brockman F."/>
            <person name="Culley D."/>
            <person name="Ferry J."/>
            <person name="Gunsalus R."/>
            <person name="McInerney M.J."/>
            <person name="Morrison M."/>
            <person name="Plugge C."/>
            <person name="Rohlin L."/>
            <person name="Scholten J."/>
            <person name="Sieber J."/>
            <person name="Stams A.J.M."/>
            <person name="Worm P."/>
            <person name="Henstra A.M."/>
            <person name="Richardson P."/>
        </authorList>
    </citation>
    <scope>NUCLEOTIDE SEQUENCE [LARGE SCALE GENOMIC DNA]</scope>
    <source>
        <strain evidence="5">DSM 10017 / MPOB</strain>
    </source>
</reference>
<evidence type="ECO:0000256" key="1">
    <source>
        <dbReference type="ARBA" id="ARBA00009013"/>
    </source>
</evidence>
<evidence type="ECO:0000313" key="5">
    <source>
        <dbReference type="Proteomes" id="UP000001784"/>
    </source>
</evidence>
<dbReference type="InterPro" id="IPR036513">
    <property type="entry name" value="STAS_dom_sf"/>
</dbReference>
<accession>A0LQJ7</accession>
<dbReference type="GO" id="GO:0043856">
    <property type="term" value="F:anti-sigma factor antagonist activity"/>
    <property type="evidence" value="ECO:0007669"/>
    <property type="project" value="InterPro"/>
</dbReference>
<evidence type="ECO:0000259" key="3">
    <source>
        <dbReference type="PROSITE" id="PS50801"/>
    </source>
</evidence>